<evidence type="ECO:0000256" key="1">
    <source>
        <dbReference type="ARBA" id="ARBA00006739"/>
    </source>
</evidence>
<keyword evidence="6" id="KW-1185">Reference proteome</keyword>
<dbReference type="Proteomes" id="UP000480151">
    <property type="component" value="Unassembled WGS sequence"/>
</dbReference>
<dbReference type="Gene3D" id="3.90.550.10">
    <property type="entry name" value="Spore Coat Polysaccharide Biosynthesis Protein SpsA, Chain A"/>
    <property type="match status" value="1"/>
</dbReference>
<evidence type="ECO:0000256" key="3">
    <source>
        <dbReference type="ARBA" id="ARBA00022679"/>
    </source>
</evidence>
<sequence>MNVKVSVVIPVYNAGSRLGECIESLMKQTLGECEFIFVNDGSTDVSRAIIEAHLPLDPRIRLINQDNQGVSIARNTGLQAARGQYIGFVDADDTVEPDMFEVLYASAVQWGCDAVISDFESAAGSRRFVTRFPLPRSIKLDREYIRGQLLPEFIKTDALNSVWNKLYKAEVVTKNGVEFPVRVALGEDGAFNLLFFCGAESAVYIDYCGYRYQETAGSATRNIAEKDYFARAVQVYEARLPQVFMRLLDGENIAQWKSEKLINTVMSIIHLYFEPSPEMGLRRRYKYVKEMIGSGAVKEALPVYWEKHYGSADRYRRVLLEMIRRKVVPGLYLAAAYSRMRNR</sequence>
<dbReference type="RefSeq" id="WP_165104067.1">
    <property type="nucleotide sequence ID" value="NZ_JAAKGU010000020.1"/>
</dbReference>
<evidence type="ECO:0000313" key="5">
    <source>
        <dbReference type="EMBL" id="NGM85590.1"/>
    </source>
</evidence>
<dbReference type="CDD" id="cd00761">
    <property type="entry name" value="Glyco_tranf_GTA_type"/>
    <property type="match status" value="1"/>
</dbReference>
<organism evidence="5 6">
    <name type="scientific">Paenibacillus apii</name>
    <dbReference type="NCBI Taxonomy" id="1850370"/>
    <lineage>
        <taxon>Bacteria</taxon>
        <taxon>Bacillati</taxon>
        <taxon>Bacillota</taxon>
        <taxon>Bacilli</taxon>
        <taxon>Bacillales</taxon>
        <taxon>Paenibacillaceae</taxon>
        <taxon>Paenibacillus</taxon>
    </lineage>
</organism>
<evidence type="ECO:0000256" key="2">
    <source>
        <dbReference type="ARBA" id="ARBA00022676"/>
    </source>
</evidence>
<reference evidence="5 6" key="1">
    <citation type="submission" date="2020-02" db="EMBL/GenBank/DDBJ databases">
        <authorList>
            <person name="Gao J."/>
            <person name="Sun J."/>
        </authorList>
    </citation>
    <scope>NUCLEOTIDE SEQUENCE [LARGE SCALE GENOMIC DNA]</scope>
    <source>
        <strain evidence="5 6">7124</strain>
    </source>
</reference>
<feature type="domain" description="Glycosyltransferase 2-like" evidence="4">
    <location>
        <begin position="6"/>
        <end position="134"/>
    </location>
</feature>
<dbReference type="InterPro" id="IPR001173">
    <property type="entry name" value="Glyco_trans_2-like"/>
</dbReference>
<evidence type="ECO:0000259" key="4">
    <source>
        <dbReference type="Pfam" id="PF00535"/>
    </source>
</evidence>
<keyword evidence="2" id="KW-0328">Glycosyltransferase</keyword>
<dbReference type="EMBL" id="JAAKGU010000020">
    <property type="protein sequence ID" value="NGM85590.1"/>
    <property type="molecule type" value="Genomic_DNA"/>
</dbReference>
<accession>A0A6M1PQI2</accession>
<comment type="caution">
    <text evidence="5">The sequence shown here is derived from an EMBL/GenBank/DDBJ whole genome shotgun (WGS) entry which is preliminary data.</text>
</comment>
<dbReference type="InterPro" id="IPR029044">
    <property type="entry name" value="Nucleotide-diphossugar_trans"/>
</dbReference>
<dbReference type="Pfam" id="PF00535">
    <property type="entry name" value="Glycos_transf_2"/>
    <property type="match status" value="1"/>
</dbReference>
<keyword evidence="3 5" id="KW-0808">Transferase</keyword>
<protein>
    <submittedName>
        <fullName evidence="5">Glycosyltransferase</fullName>
    </submittedName>
</protein>
<dbReference type="PANTHER" id="PTHR22916">
    <property type="entry name" value="GLYCOSYLTRANSFERASE"/>
    <property type="match status" value="1"/>
</dbReference>
<name>A0A6M1PQI2_9BACL</name>
<evidence type="ECO:0000313" key="6">
    <source>
        <dbReference type="Proteomes" id="UP000480151"/>
    </source>
</evidence>
<dbReference type="PANTHER" id="PTHR22916:SF51">
    <property type="entry name" value="GLYCOSYLTRANSFERASE EPSH-RELATED"/>
    <property type="match status" value="1"/>
</dbReference>
<gene>
    <name evidence="5" type="ORF">G5B47_24635</name>
</gene>
<comment type="similarity">
    <text evidence="1">Belongs to the glycosyltransferase 2 family.</text>
</comment>
<dbReference type="SUPFAM" id="SSF53448">
    <property type="entry name" value="Nucleotide-diphospho-sugar transferases"/>
    <property type="match status" value="1"/>
</dbReference>
<dbReference type="GO" id="GO:0016757">
    <property type="term" value="F:glycosyltransferase activity"/>
    <property type="evidence" value="ECO:0007669"/>
    <property type="project" value="UniProtKB-KW"/>
</dbReference>
<dbReference type="AlphaFoldDB" id="A0A6M1PQI2"/>
<proteinExistence type="inferred from homology"/>